<dbReference type="SMART" id="SM00388">
    <property type="entry name" value="HisKA"/>
    <property type="match status" value="1"/>
</dbReference>
<dbReference type="SUPFAM" id="SSF47384">
    <property type="entry name" value="Homodimeric domain of signal transducing histidine kinase"/>
    <property type="match status" value="1"/>
</dbReference>
<sequence>MKNREIKIAYLVAVLATLASIIYGGLSYNKTKNNDLSHKIQMVIVLIHEQLENLKRTAYDNSYWDDTIDKALIARDRQWADGNIGQYLLDTFGLYHTLLFDGQHNLIFTFGSAHSELTNTLTSHPVFRTAVVQTVSQKRNSPQASGFYFQNKESVYLVATSALTRESATGSRTEDEKGYLVLLKAITPTDLAKISKNFAVTNLSLQPNPDQIKFDVLDDASQSSFPLYFTPKGYSFIDLIWNLLPFLITILSLIYLLSVIQRKSIQSQKLNRDLERANTELASFNKRLEEQVRRQTVEIMEKAEKSEQANRAKSTFLSSMSHELRTPLNGILGFAQMLGLNKDQNLTAKQKAWITQIVDSGRMLLDIVNDVLDLARIESGRAVYQPEIFQPRDVFKECFDIVEPIAGARHISLSGHPETDLYVYVDRSKLKQVLLNLVSNAIKYGNDDGYVRFGCRTTDNQYIELYVEDNGKGIPEADLPHIFEPFRRVKETTTHVEGTGVGLAIVQKNLELMGGEIKVESTLGEGSRFSIYLKAYNADYSPAPDNEDAAR</sequence>
<keyword evidence="12" id="KW-0175">Coiled coil</keyword>
<name>A0A917BRR9_9PROT</name>
<dbReference type="EMBL" id="BMHV01000003">
    <property type="protein sequence ID" value="GGF54306.1"/>
    <property type="molecule type" value="Genomic_DNA"/>
</dbReference>
<dbReference type="GO" id="GO:0005524">
    <property type="term" value="F:ATP binding"/>
    <property type="evidence" value="ECO:0007669"/>
    <property type="project" value="UniProtKB-KW"/>
</dbReference>
<dbReference type="InterPro" id="IPR005467">
    <property type="entry name" value="His_kinase_dom"/>
</dbReference>
<dbReference type="InterPro" id="IPR036890">
    <property type="entry name" value="HATPase_C_sf"/>
</dbReference>
<dbReference type="AlphaFoldDB" id="A0A917BRR9"/>
<dbReference type="RefSeq" id="WP_188661000.1">
    <property type="nucleotide sequence ID" value="NZ_BMHV01000003.1"/>
</dbReference>
<dbReference type="InterPro" id="IPR004358">
    <property type="entry name" value="Sig_transdc_His_kin-like_C"/>
</dbReference>
<evidence type="ECO:0000256" key="5">
    <source>
        <dbReference type="ARBA" id="ARBA00022553"/>
    </source>
</evidence>
<proteinExistence type="predicted"/>
<evidence type="ECO:0000313" key="15">
    <source>
        <dbReference type="EMBL" id="GGF54306.1"/>
    </source>
</evidence>
<feature type="coiled-coil region" evidence="12">
    <location>
        <begin position="260"/>
        <end position="305"/>
    </location>
</feature>
<evidence type="ECO:0000256" key="9">
    <source>
        <dbReference type="ARBA" id="ARBA00022840"/>
    </source>
</evidence>
<dbReference type="InterPro" id="IPR050736">
    <property type="entry name" value="Sensor_HK_Regulatory"/>
</dbReference>
<protein>
    <recommendedName>
        <fullName evidence="3">histidine kinase</fullName>
        <ecNumber evidence="3">2.7.13.3</ecNumber>
    </recommendedName>
</protein>
<keyword evidence="5" id="KW-0597">Phosphoprotein</keyword>
<keyword evidence="11 13" id="KW-0472">Membrane</keyword>
<dbReference type="EC" id="2.7.13.3" evidence="3"/>
<reference evidence="15" key="1">
    <citation type="journal article" date="2014" name="Int. J. Syst. Evol. Microbiol.">
        <title>Complete genome sequence of Corynebacterium casei LMG S-19264T (=DSM 44701T), isolated from a smear-ripened cheese.</title>
        <authorList>
            <consortium name="US DOE Joint Genome Institute (JGI-PGF)"/>
            <person name="Walter F."/>
            <person name="Albersmeier A."/>
            <person name="Kalinowski J."/>
            <person name="Ruckert C."/>
        </authorList>
    </citation>
    <scope>NUCLEOTIDE SEQUENCE</scope>
    <source>
        <strain evidence="15">CGMCC 1.15254</strain>
    </source>
</reference>
<dbReference type="PRINTS" id="PR00344">
    <property type="entry name" value="BCTRLSENSOR"/>
</dbReference>
<keyword evidence="8" id="KW-0418">Kinase</keyword>
<dbReference type="GO" id="GO:0000155">
    <property type="term" value="F:phosphorelay sensor kinase activity"/>
    <property type="evidence" value="ECO:0007669"/>
    <property type="project" value="InterPro"/>
</dbReference>
<dbReference type="GO" id="GO:0005886">
    <property type="term" value="C:plasma membrane"/>
    <property type="evidence" value="ECO:0007669"/>
    <property type="project" value="UniProtKB-SubCell"/>
</dbReference>
<evidence type="ECO:0000256" key="8">
    <source>
        <dbReference type="ARBA" id="ARBA00022777"/>
    </source>
</evidence>
<feature type="domain" description="Histidine kinase" evidence="14">
    <location>
        <begin position="319"/>
        <end position="537"/>
    </location>
</feature>
<dbReference type="Gene3D" id="3.30.565.10">
    <property type="entry name" value="Histidine kinase-like ATPase, C-terminal domain"/>
    <property type="match status" value="1"/>
</dbReference>
<evidence type="ECO:0000256" key="12">
    <source>
        <dbReference type="SAM" id="Coils"/>
    </source>
</evidence>
<keyword evidence="10" id="KW-0902">Two-component regulatory system</keyword>
<evidence type="ECO:0000259" key="14">
    <source>
        <dbReference type="PROSITE" id="PS50109"/>
    </source>
</evidence>
<evidence type="ECO:0000256" key="4">
    <source>
        <dbReference type="ARBA" id="ARBA00022475"/>
    </source>
</evidence>
<keyword evidence="16" id="KW-1185">Reference proteome</keyword>
<comment type="catalytic activity">
    <reaction evidence="1">
        <text>ATP + protein L-histidine = ADP + protein N-phospho-L-histidine.</text>
        <dbReference type="EC" id="2.7.13.3"/>
    </reaction>
</comment>
<dbReference type="PANTHER" id="PTHR43711:SF1">
    <property type="entry name" value="HISTIDINE KINASE 1"/>
    <property type="match status" value="1"/>
</dbReference>
<gene>
    <name evidence="15" type="ORF">GCM10011332_04630</name>
</gene>
<dbReference type="InterPro" id="IPR007892">
    <property type="entry name" value="CHASE4"/>
</dbReference>
<reference evidence="15" key="2">
    <citation type="submission" date="2020-09" db="EMBL/GenBank/DDBJ databases">
        <authorList>
            <person name="Sun Q."/>
            <person name="Zhou Y."/>
        </authorList>
    </citation>
    <scope>NUCLEOTIDE SEQUENCE</scope>
    <source>
        <strain evidence="15">CGMCC 1.15254</strain>
    </source>
</reference>
<dbReference type="CDD" id="cd00082">
    <property type="entry name" value="HisKA"/>
    <property type="match status" value="1"/>
</dbReference>
<dbReference type="PANTHER" id="PTHR43711">
    <property type="entry name" value="TWO-COMPONENT HISTIDINE KINASE"/>
    <property type="match status" value="1"/>
</dbReference>
<evidence type="ECO:0000313" key="16">
    <source>
        <dbReference type="Proteomes" id="UP000632498"/>
    </source>
</evidence>
<evidence type="ECO:0000256" key="3">
    <source>
        <dbReference type="ARBA" id="ARBA00012438"/>
    </source>
</evidence>
<keyword evidence="6" id="KW-0808">Transferase</keyword>
<evidence type="ECO:0000256" key="7">
    <source>
        <dbReference type="ARBA" id="ARBA00022741"/>
    </source>
</evidence>
<dbReference type="InterPro" id="IPR036097">
    <property type="entry name" value="HisK_dim/P_sf"/>
</dbReference>
<evidence type="ECO:0000256" key="13">
    <source>
        <dbReference type="SAM" id="Phobius"/>
    </source>
</evidence>
<keyword evidence="13" id="KW-1133">Transmembrane helix</keyword>
<dbReference type="Pfam" id="PF00512">
    <property type="entry name" value="HisKA"/>
    <property type="match status" value="1"/>
</dbReference>
<keyword evidence="7" id="KW-0547">Nucleotide-binding</keyword>
<dbReference type="Pfam" id="PF02518">
    <property type="entry name" value="HATPase_c"/>
    <property type="match status" value="1"/>
</dbReference>
<dbReference type="Proteomes" id="UP000632498">
    <property type="component" value="Unassembled WGS sequence"/>
</dbReference>
<dbReference type="PROSITE" id="PS50109">
    <property type="entry name" value="HIS_KIN"/>
    <property type="match status" value="1"/>
</dbReference>
<feature type="transmembrane region" description="Helical" evidence="13">
    <location>
        <begin position="239"/>
        <end position="260"/>
    </location>
</feature>
<evidence type="ECO:0000256" key="2">
    <source>
        <dbReference type="ARBA" id="ARBA00004236"/>
    </source>
</evidence>
<keyword evidence="13" id="KW-0812">Transmembrane</keyword>
<evidence type="ECO:0000256" key="10">
    <source>
        <dbReference type="ARBA" id="ARBA00023012"/>
    </source>
</evidence>
<organism evidence="15 16">
    <name type="scientific">Terasakiella brassicae</name>
    <dbReference type="NCBI Taxonomy" id="1634917"/>
    <lineage>
        <taxon>Bacteria</taxon>
        <taxon>Pseudomonadati</taxon>
        <taxon>Pseudomonadota</taxon>
        <taxon>Alphaproteobacteria</taxon>
        <taxon>Rhodospirillales</taxon>
        <taxon>Terasakiellaceae</taxon>
        <taxon>Terasakiella</taxon>
    </lineage>
</organism>
<dbReference type="InterPro" id="IPR003661">
    <property type="entry name" value="HisK_dim/P_dom"/>
</dbReference>
<dbReference type="SUPFAM" id="SSF55874">
    <property type="entry name" value="ATPase domain of HSP90 chaperone/DNA topoisomerase II/histidine kinase"/>
    <property type="match status" value="1"/>
</dbReference>
<comment type="subcellular location">
    <subcellularLocation>
        <location evidence="2">Cell membrane</location>
    </subcellularLocation>
</comment>
<evidence type="ECO:0000256" key="1">
    <source>
        <dbReference type="ARBA" id="ARBA00000085"/>
    </source>
</evidence>
<keyword evidence="4" id="KW-1003">Cell membrane</keyword>
<accession>A0A917BRR9</accession>
<dbReference type="Pfam" id="PF05228">
    <property type="entry name" value="CHASE4"/>
    <property type="match status" value="1"/>
</dbReference>
<dbReference type="Gene3D" id="1.10.287.130">
    <property type="match status" value="1"/>
</dbReference>
<dbReference type="FunFam" id="3.30.565.10:FF:000023">
    <property type="entry name" value="PAS domain-containing sensor histidine kinase"/>
    <property type="match status" value="1"/>
</dbReference>
<comment type="caution">
    <text evidence="15">The sequence shown here is derived from an EMBL/GenBank/DDBJ whole genome shotgun (WGS) entry which is preliminary data.</text>
</comment>
<dbReference type="InterPro" id="IPR003594">
    <property type="entry name" value="HATPase_dom"/>
</dbReference>
<evidence type="ECO:0000256" key="6">
    <source>
        <dbReference type="ARBA" id="ARBA00022679"/>
    </source>
</evidence>
<dbReference type="SMART" id="SM00387">
    <property type="entry name" value="HATPase_c"/>
    <property type="match status" value="1"/>
</dbReference>
<evidence type="ECO:0000256" key="11">
    <source>
        <dbReference type="ARBA" id="ARBA00023136"/>
    </source>
</evidence>
<dbReference type="CDD" id="cd00075">
    <property type="entry name" value="HATPase"/>
    <property type="match status" value="1"/>
</dbReference>
<keyword evidence="9" id="KW-0067">ATP-binding</keyword>